<dbReference type="EMBL" id="CP157485">
    <property type="protein sequence ID" value="XBO48988.1"/>
    <property type="molecule type" value="Genomic_DNA"/>
</dbReference>
<dbReference type="SMART" id="SM00823">
    <property type="entry name" value="PKS_PP"/>
    <property type="match status" value="2"/>
</dbReference>
<feature type="domain" description="Carrier" evidence="4">
    <location>
        <begin position="1943"/>
        <end position="2018"/>
    </location>
</feature>
<dbReference type="Gene3D" id="3.40.50.980">
    <property type="match status" value="1"/>
</dbReference>
<dbReference type="Pfam" id="PF00668">
    <property type="entry name" value="Condensation"/>
    <property type="match status" value="1"/>
</dbReference>
<protein>
    <submittedName>
        <fullName evidence="5">D-alanine--poly(Phosphoribitol) ligase subunit DltA</fullName>
        <ecNumber evidence="5">6.1.1.13</ecNumber>
    </submittedName>
</protein>
<feature type="domain" description="Carrier" evidence="4">
    <location>
        <begin position="540"/>
        <end position="615"/>
    </location>
</feature>
<proteinExistence type="predicted"/>
<dbReference type="InterPro" id="IPR023213">
    <property type="entry name" value="CAT-like_dom_sf"/>
</dbReference>
<dbReference type="PANTHER" id="PTHR45527">
    <property type="entry name" value="NONRIBOSOMAL PEPTIDE SYNTHETASE"/>
    <property type="match status" value="1"/>
</dbReference>
<dbReference type="Gene3D" id="3.40.50.12780">
    <property type="entry name" value="N-terminal domain of ligase-like"/>
    <property type="match status" value="2"/>
</dbReference>
<dbReference type="InterPro" id="IPR020845">
    <property type="entry name" value="AMP-binding_CS"/>
</dbReference>
<dbReference type="CDD" id="cd05930">
    <property type="entry name" value="A_NRPS"/>
    <property type="match status" value="2"/>
</dbReference>
<evidence type="ECO:0000256" key="1">
    <source>
        <dbReference type="ARBA" id="ARBA00001957"/>
    </source>
</evidence>
<reference evidence="5" key="1">
    <citation type="submission" date="2024-05" db="EMBL/GenBank/DDBJ databases">
        <authorList>
            <person name="Kim S."/>
            <person name="Heo J."/>
            <person name="Choi H."/>
            <person name="Choi Y."/>
            <person name="Kwon S.-W."/>
            <person name="Kim Y."/>
        </authorList>
    </citation>
    <scope>NUCLEOTIDE SEQUENCE</scope>
    <source>
        <strain evidence="5">KACC 23697</strain>
    </source>
</reference>
<dbReference type="PROSITE" id="PS00455">
    <property type="entry name" value="AMP_BINDING"/>
    <property type="match status" value="1"/>
</dbReference>
<dbReference type="Pfam" id="PF00296">
    <property type="entry name" value="Bac_luciferase"/>
    <property type="match status" value="1"/>
</dbReference>
<dbReference type="Gene3D" id="3.30.559.30">
    <property type="entry name" value="Nonribosomal peptide synthetase, condensation domain"/>
    <property type="match status" value="1"/>
</dbReference>
<dbReference type="FunFam" id="1.10.1200.10:FF:000005">
    <property type="entry name" value="Nonribosomal peptide synthetase 1"/>
    <property type="match status" value="1"/>
</dbReference>
<dbReference type="GO" id="GO:0043041">
    <property type="term" value="P:amino acid activation for nonribosomal peptide biosynthetic process"/>
    <property type="evidence" value="ECO:0007669"/>
    <property type="project" value="TreeGrafter"/>
</dbReference>
<dbReference type="GO" id="GO:0044550">
    <property type="term" value="P:secondary metabolite biosynthetic process"/>
    <property type="evidence" value="ECO:0007669"/>
    <property type="project" value="TreeGrafter"/>
</dbReference>
<dbReference type="CDD" id="cd19531">
    <property type="entry name" value="LCL_NRPS-like"/>
    <property type="match status" value="1"/>
</dbReference>
<dbReference type="InterPro" id="IPR009081">
    <property type="entry name" value="PP-bd_ACP"/>
</dbReference>
<dbReference type="SUPFAM" id="SSF51679">
    <property type="entry name" value="Bacterial luciferase-like"/>
    <property type="match status" value="1"/>
</dbReference>
<evidence type="ECO:0000256" key="2">
    <source>
        <dbReference type="ARBA" id="ARBA00022450"/>
    </source>
</evidence>
<dbReference type="InterPro" id="IPR011251">
    <property type="entry name" value="Luciferase-like_dom"/>
</dbReference>
<dbReference type="FunFam" id="2.30.38.10:FF:000001">
    <property type="entry name" value="Non-ribosomal peptide synthetase PvdI"/>
    <property type="match status" value="1"/>
</dbReference>
<dbReference type="PROSITE" id="PS00012">
    <property type="entry name" value="PHOSPHOPANTETHEINE"/>
    <property type="match status" value="2"/>
</dbReference>
<dbReference type="SUPFAM" id="SSF56801">
    <property type="entry name" value="Acetyl-CoA synthetase-like"/>
    <property type="match status" value="3"/>
</dbReference>
<dbReference type="Gene3D" id="2.30.38.10">
    <property type="entry name" value="Luciferase, Domain 3"/>
    <property type="match status" value="1"/>
</dbReference>
<dbReference type="Pfam" id="PF00501">
    <property type="entry name" value="AMP-binding"/>
    <property type="match status" value="2"/>
</dbReference>
<dbReference type="NCBIfam" id="TIGR04020">
    <property type="entry name" value="seco_metab_LLM"/>
    <property type="match status" value="1"/>
</dbReference>
<accession>A0AAU7K8E9</accession>
<dbReference type="InterPro" id="IPR036736">
    <property type="entry name" value="ACP-like_sf"/>
</dbReference>
<evidence type="ECO:0000313" key="5">
    <source>
        <dbReference type="EMBL" id="XBO48988.1"/>
    </source>
</evidence>
<dbReference type="GO" id="GO:0016705">
    <property type="term" value="F:oxidoreductase activity, acting on paired donors, with incorporation or reduction of molecular oxygen"/>
    <property type="evidence" value="ECO:0007669"/>
    <property type="project" value="InterPro"/>
</dbReference>
<dbReference type="RefSeq" id="WP_406826321.1">
    <property type="nucleotide sequence ID" value="NZ_CP157485.1"/>
</dbReference>
<name>A0AAU7K8E9_9SPHI</name>
<dbReference type="GO" id="GO:0005737">
    <property type="term" value="C:cytoplasm"/>
    <property type="evidence" value="ECO:0007669"/>
    <property type="project" value="TreeGrafter"/>
</dbReference>
<dbReference type="Gene3D" id="3.30.300.30">
    <property type="match status" value="2"/>
</dbReference>
<dbReference type="GO" id="GO:0016874">
    <property type="term" value="F:ligase activity"/>
    <property type="evidence" value="ECO:0007669"/>
    <property type="project" value="UniProtKB-KW"/>
</dbReference>
<dbReference type="Pfam" id="PF00550">
    <property type="entry name" value="PP-binding"/>
    <property type="match status" value="2"/>
</dbReference>
<dbReference type="Gene3D" id="3.30.559.10">
    <property type="entry name" value="Chloramphenicol acetyltransferase-like domain"/>
    <property type="match status" value="1"/>
</dbReference>
<dbReference type="InterPro" id="IPR036661">
    <property type="entry name" value="Luciferase-like_sf"/>
</dbReference>
<sequence length="2051" mass="230193">MDKKVIHSVFEEVVKRNPSHLAIKTEDIAITYNSLNVYANRLSSLLRSIGYSDGKIVNVVAPSSIALVAAMLGIFKAGNIYLPVDFSSSEKRLKQIFTDTFEGIAIVTSAYKVPLSRFLIDQEIDLDYLIVVGEDDQIELYQLLNGELSTRLFEETEEWEHNPALAVTGDNSNYIFYTSGSTGEAKAIEGLHVSLSHFIHWEIREFQIDESFRVSQLTQVTFDASLRDIFTALIGGGTLCIPSQATKTNPALLLSWLQTEKINLVHCVPSLFRLLIKELQAQENVYDSGHLTYLLMAGELLYTKDILNWRKVAGTKTKLVNLYGATETTMIKTFYRIEQIEEIASLPIPVGVPISNTIVAIVKNNNICKAGEIGEIYIKTPFATKGYYKNELLTQAVFVPNPLTNDVKDIVYKTGDLGRYLADGNIEVLGRLDSQVKINGIRVELNEIETAIMELDGISGVVAKSHRTDDNFTSLIAYYTGQERDAEAFRNSLNKVLNQQVIPSYFIYMEEFPLNMNGKVDRKALPIPENIVMGGITFEAPVGELEVTLAKFWKEILGLDKIGRNVSFFSIGGHSLRAIQLAARIQREFGVSIKIADIFLNKTIKELAAFIALSTPVGYKHLHAAPTALSYPLSSAQRRLWVLSQFEGASQAYNMPGAYLFEGDLSRQALVFAFQQLVERHEILRTVFREDDHGNVTQYIQASDVAGFKIGYLDLRDENEAADRLARLVQSTLSKTFNLAEGPLIRANLFQLEDKKWVFTCVMHHIISDGWSMGIFINELLLYYNNHVNGLEFSLVPLRIQYKDYAVWQQEQLGGASLNLHKEYWLNQFKGNLPVIELMTDRPRPAVKTYNGHIVTSKMDQTAVKKFRQLLDREDTTLFMGLVSVLNTLFYRYTGQEDIIIGTPTAGRAHVDLEDQIGFYLNMLALRFRFQAADSFLELLKEVKQVTLSAYEHQIYPFDELVDELQLQRDMSRSALFDVMIILQNMNHDRSVATDQQNDLTVNIYGEQNHVVSKYDLTFNFSGENDALLLNVEYNTDLFDADTIVRMVDHFNRLLEAVSLSPDESISNINYLSEHEQLQLLETFNDTATDYQEEDTIVDLFRRQAASTPDAIAIVFEGNSFTYKFLDERSDQLCSYLLATHQIETDDLIGVQLDRSEWLVISILGIMKSGAAYIPIDPEYPAERIAYIVSDSRCKAVFDETELSHFKKAAGDWPTGVYKAVKATSLVYCIYTSGTTGNPKGCLLSHKNVLNFFTGMNGVFGKKPGTMLSLTNFTFDISVLELIWTLTLGYQVIIQKDVRELFNEEEKEEQPLAFSLFYFGNAGQGDENDKYKLLLEGAKFADQHDFVAVWTPERHFHEFGGLYPNPSVLGAALSTITNNISIRAGSVVFPLHHPLRIAEEWSVVDNLSSGRVEIACASGWNANDFVFAPENFKKSHEVMYKAIGTVQSLWRGETVAYEDGNGISKDVRIFPRPVRKELPLWITAANSIDTFISAGKMGFNVLTHLLGETVEGLALKIAAYRKAYEECGHDPKLSKVAVMLHTYIGEDLESTYAAAKIPFINYLRTSASLLKNLAADLNIDINAEGFSEEDMDALLEHSFNRYVSSASLIGTKSSCMQMLKKLSLIGVDEIACFIDFGVDFNTTIEGLATLNEIKAAYHEMVVGKKMRTSAKRQLEQYEITHLQATPSMATLLQPYLSKLKSIRTILLGGERLPLSLLKKLYRDLPDIAIYNMYGPTETAIWSTCCKVEQDVDKILIGKPIANTQIYILDKQLNLLPIGTAGEIYIGGKGVAKGYINNPELTAERFIKNPFAPGEHFYRTGDFGKWLSDGNIDYIGRKDDQVKVHGHRIELGEIETVLQQNGLVTAASVIITAEKELVAYVTGTEALNVTDLRAGLNRKLPSYMVPGHYIQVDYLPLTASGKVDKRKLQEMQGRRVETATTYIAPGNEIEKSLELIWKEVLGRDRIGISDNFFDIGGNSIKIVRMIAMVNKKFDKRLSVAMAFKTGNIAALAAYLLAGDDTPDTIAAEEELTMSLNVMEETFSLLNYDTDEE</sequence>
<dbReference type="InterPro" id="IPR024011">
    <property type="entry name" value="Biosynth_lucif-like_mOase_dom"/>
</dbReference>
<dbReference type="SUPFAM" id="SSF47336">
    <property type="entry name" value="ACP-like"/>
    <property type="match status" value="2"/>
</dbReference>
<dbReference type="Pfam" id="PF13193">
    <property type="entry name" value="AMP-binding_C"/>
    <property type="match status" value="1"/>
</dbReference>
<dbReference type="PANTHER" id="PTHR45527:SF1">
    <property type="entry name" value="FATTY ACID SYNTHASE"/>
    <property type="match status" value="1"/>
</dbReference>
<organism evidence="5">
    <name type="scientific">Pedobacter sp. KACC 23697</name>
    <dbReference type="NCBI Taxonomy" id="3149230"/>
    <lineage>
        <taxon>Bacteria</taxon>
        <taxon>Pseudomonadati</taxon>
        <taxon>Bacteroidota</taxon>
        <taxon>Sphingobacteriia</taxon>
        <taxon>Sphingobacteriales</taxon>
        <taxon>Sphingobacteriaceae</taxon>
        <taxon>Pedobacter</taxon>
    </lineage>
</organism>
<dbReference type="NCBIfam" id="NF003417">
    <property type="entry name" value="PRK04813.1"/>
    <property type="match status" value="3"/>
</dbReference>
<dbReference type="GO" id="GO:0031177">
    <property type="term" value="F:phosphopantetheine binding"/>
    <property type="evidence" value="ECO:0007669"/>
    <property type="project" value="InterPro"/>
</dbReference>
<dbReference type="InterPro" id="IPR020806">
    <property type="entry name" value="PKS_PP-bd"/>
</dbReference>
<keyword evidence="5" id="KW-0436">Ligase</keyword>
<dbReference type="InterPro" id="IPR042099">
    <property type="entry name" value="ANL_N_sf"/>
</dbReference>
<dbReference type="InterPro" id="IPR000873">
    <property type="entry name" value="AMP-dep_synth/lig_dom"/>
</dbReference>
<dbReference type="InterPro" id="IPR001242">
    <property type="entry name" value="Condensation_dom"/>
</dbReference>
<dbReference type="SUPFAM" id="SSF52777">
    <property type="entry name" value="CoA-dependent acyltransferases"/>
    <property type="match status" value="2"/>
</dbReference>
<dbReference type="Gene3D" id="1.10.1200.10">
    <property type="entry name" value="ACP-like"/>
    <property type="match status" value="2"/>
</dbReference>
<evidence type="ECO:0000259" key="4">
    <source>
        <dbReference type="PROSITE" id="PS50075"/>
    </source>
</evidence>
<dbReference type="InterPro" id="IPR025110">
    <property type="entry name" value="AMP-bd_C"/>
</dbReference>
<dbReference type="PROSITE" id="PS50075">
    <property type="entry name" value="CARRIER"/>
    <property type="match status" value="2"/>
</dbReference>
<keyword evidence="2" id="KW-0596">Phosphopantetheine</keyword>
<gene>
    <name evidence="5" type="primary">dltA</name>
    <name evidence="5" type="ORF">ABEG20_05155</name>
</gene>
<comment type="cofactor">
    <cofactor evidence="1">
        <name>pantetheine 4'-phosphate</name>
        <dbReference type="ChEBI" id="CHEBI:47942"/>
    </cofactor>
</comment>
<dbReference type="EC" id="6.1.1.13" evidence="5"/>
<dbReference type="InterPro" id="IPR045851">
    <property type="entry name" value="AMP-bd_C_sf"/>
</dbReference>
<dbReference type="InterPro" id="IPR006162">
    <property type="entry name" value="Ppantetheine_attach_site"/>
</dbReference>
<keyword evidence="3" id="KW-0597">Phosphoprotein</keyword>
<evidence type="ECO:0000256" key="3">
    <source>
        <dbReference type="ARBA" id="ARBA00022553"/>
    </source>
</evidence>
<dbReference type="Gene3D" id="3.20.20.30">
    <property type="entry name" value="Luciferase-like domain"/>
    <property type="match status" value="1"/>
</dbReference>